<dbReference type="Pfam" id="PF08241">
    <property type="entry name" value="Methyltransf_11"/>
    <property type="match status" value="1"/>
</dbReference>
<comment type="caution">
    <text evidence="2">The sequence shown here is derived from an EMBL/GenBank/DDBJ whole genome shotgun (WGS) entry which is preliminary data.</text>
</comment>
<dbReference type="CDD" id="cd02440">
    <property type="entry name" value="AdoMet_MTases"/>
    <property type="match status" value="1"/>
</dbReference>
<evidence type="ECO:0000313" key="3">
    <source>
        <dbReference type="Proteomes" id="UP000243469"/>
    </source>
</evidence>
<evidence type="ECO:0000259" key="1">
    <source>
        <dbReference type="Pfam" id="PF08241"/>
    </source>
</evidence>
<evidence type="ECO:0000313" key="2">
    <source>
        <dbReference type="EMBL" id="PIE25359.1"/>
    </source>
</evidence>
<name>A0A2G6JS55_NEPCE</name>
<reference evidence="2 3" key="1">
    <citation type="submission" date="2017-10" db="EMBL/GenBank/DDBJ databases">
        <title>Novel microbial diversity and functional potential in the marine mammal oral microbiome.</title>
        <authorList>
            <person name="Dudek N.K."/>
            <person name="Sun C.L."/>
            <person name="Burstein D."/>
            <person name="Kantor R.S."/>
            <person name="Aliaga Goltsman D.S."/>
            <person name="Bik E.M."/>
            <person name="Thomas B.C."/>
            <person name="Banfield J.F."/>
            <person name="Relman D.A."/>
        </authorList>
    </citation>
    <scope>NUCLEOTIDE SEQUENCE [LARGE SCALE GENOMIC DNA]</scope>
    <source>
        <strain evidence="2">DOLJORAL78_47_21</strain>
    </source>
</reference>
<dbReference type="Gene3D" id="3.40.50.150">
    <property type="entry name" value="Vaccinia Virus protein VP39"/>
    <property type="match status" value="1"/>
</dbReference>
<dbReference type="EMBL" id="PDSH01000006">
    <property type="protein sequence ID" value="PIE25359.1"/>
    <property type="molecule type" value="Genomic_DNA"/>
</dbReference>
<proteinExistence type="predicted"/>
<dbReference type="GO" id="GO:0032259">
    <property type="term" value="P:methylation"/>
    <property type="evidence" value="ECO:0007669"/>
    <property type="project" value="UniProtKB-KW"/>
</dbReference>
<dbReference type="InterPro" id="IPR029063">
    <property type="entry name" value="SAM-dependent_MTases_sf"/>
</dbReference>
<keyword evidence="2" id="KW-0489">Methyltransferase</keyword>
<dbReference type="SUPFAM" id="SSF53335">
    <property type="entry name" value="S-adenosyl-L-methionine-dependent methyltransferases"/>
    <property type="match status" value="1"/>
</dbReference>
<dbReference type="AlphaFoldDB" id="A0A2G6JS55"/>
<accession>A0A2G6JS55</accession>
<dbReference type="GO" id="GO:0008757">
    <property type="term" value="F:S-adenosylmethionine-dependent methyltransferase activity"/>
    <property type="evidence" value="ECO:0007669"/>
    <property type="project" value="InterPro"/>
</dbReference>
<gene>
    <name evidence="2" type="ORF">CSA60_00675</name>
</gene>
<feature type="domain" description="Methyltransferase type 11" evidence="1">
    <location>
        <begin position="84"/>
        <end position="132"/>
    </location>
</feature>
<protein>
    <submittedName>
        <fullName evidence="2">SAM-dependent methyltransferase</fullName>
    </submittedName>
</protein>
<dbReference type="InterPro" id="IPR013216">
    <property type="entry name" value="Methyltransf_11"/>
</dbReference>
<organism evidence="2 3">
    <name type="scientific">Neptuniibacter caesariensis</name>
    <dbReference type="NCBI Taxonomy" id="207954"/>
    <lineage>
        <taxon>Bacteria</taxon>
        <taxon>Pseudomonadati</taxon>
        <taxon>Pseudomonadota</taxon>
        <taxon>Gammaproteobacteria</taxon>
        <taxon>Oceanospirillales</taxon>
        <taxon>Oceanospirillaceae</taxon>
        <taxon>Neptuniibacter</taxon>
    </lineage>
</organism>
<dbReference type="Proteomes" id="UP000243469">
    <property type="component" value="Unassembled WGS sequence"/>
</dbReference>
<sequence>MSFPKQFSLESAQQPLKEWFDTELGQELLAEEQSSVERILATLFGVNLVQFSVDSRIQLYKNSPVTHCFSVIPALDLGISDKNIVARTDEVPLAHESVDVVLLHHALDFTDSPHQVLREASRILRPGGHVVIVGFNPLSYWGLYRYFCREQENIPWLGHFISHHRLSDWLKLLELTELKHLSGYYRFPFESRKWRRRLHFMGNLAQRMPGHTGAYSIILARKDIAGMTPLRSGWGLRRLMPLPVVEPSTRHSLRKPCEDR</sequence>
<keyword evidence="2" id="KW-0808">Transferase</keyword>